<evidence type="ECO:0000256" key="1">
    <source>
        <dbReference type="SAM" id="MobiDB-lite"/>
    </source>
</evidence>
<evidence type="ECO:0000313" key="2">
    <source>
        <dbReference type="EMBL" id="ONK58254.1"/>
    </source>
</evidence>
<dbReference type="EMBL" id="CM007389">
    <property type="protein sequence ID" value="ONK58254.1"/>
    <property type="molecule type" value="Genomic_DNA"/>
</dbReference>
<name>A0A5P1E6J5_ASPOF</name>
<proteinExistence type="predicted"/>
<dbReference type="Gramene" id="ONK58254">
    <property type="protein sequence ID" value="ONK58254"/>
    <property type="gene ID" value="A4U43_C09F10240"/>
</dbReference>
<feature type="compositionally biased region" description="Basic and acidic residues" evidence="1">
    <location>
        <begin position="90"/>
        <end position="105"/>
    </location>
</feature>
<feature type="region of interest" description="Disordered" evidence="1">
    <location>
        <begin position="82"/>
        <end position="116"/>
    </location>
</feature>
<reference evidence="3" key="1">
    <citation type="journal article" date="2017" name="Nat. Commun.">
        <title>The asparagus genome sheds light on the origin and evolution of a young Y chromosome.</title>
        <authorList>
            <person name="Harkess A."/>
            <person name="Zhou J."/>
            <person name="Xu C."/>
            <person name="Bowers J.E."/>
            <person name="Van der Hulst R."/>
            <person name="Ayyampalayam S."/>
            <person name="Mercati F."/>
            <person name="Riccardi P."/>
            <person name="McKain M.R."/>
            <person name="Kakrana A."/>
            <person name="Tang H."/>
            <person name="Ray J."/>
            <person name="Groenendijk J."/>
            <person name="Arikit S."/>
            <person name="Mathioni S.M."/>
            <person name="Nakano M."/>
            <person name="Shan H."/>
            <person name="Telgmann-Rauber A."/>
            <person name="Kanno A."/>
            <person name="Yue Z."/>
            <person name="Chen H."/>
            <person name="Li W."/>
            <person name="Chen Y."/>
            <person name="Xu X."/>
            <person name="Zhang Y."/>
            <person name="Luo S."/>
            <person name="Chen H."/>
            <person name="Gao J."/>
            <person name="Mao Z."/>
            <person name="Pires J.C."/>
            <person name="Luo M."/>
            <person name="Kudrna D."/>
            <person name="Wing R.A."/>
            <person name="Meyers B.C."/>
            <person name="Yi K."/>
            <person name="Kong H."/>
            <person name="Lavrijsen P."/>
            <person name="Sunseri F."/>
            <person name="Falavigna A."/>
            <person name="Ye Y."/>
            <person name="Leebens-Mack J.H."/>
            <person name="Chen G."/>
        </authorList>
    </citation>
    <scope>NUCLEOTIDE SEQUENCE [LARGE SCALE GENOMIC DNA]</scope>
    <source>
        <strain evidence="3">cv. DH0086</strain>
    </source>
</reference>
<sequence>MDEIILPVNCNFLAEEDNRRRPRESGIEGEKVGQQRGYHLLDTCGGRISFLRLDEPEFHYYMKPGDLPLATPQFNRIESRNCEGRATSEAIKHQDSEAEATHEMIKPQSSGDGATSEALNPRLVKLEKHMSEGEGSEERGRGILVEITDGVILLFVLGRLEDEESSRGGS</sequence>
<accession>A0A5P1E6J5</accession>
<organism evidence="2 3">
    <name type="scientific">Asparagus officinalis</name>
    <name type="common">Garden asparagus</name>
    <dbReference type="NCBI Taxonomy" id="4686"/>
    <lineage>
        <taxon>Eukaryota</taxon>
        <taxon>Viridiplantae</taxon>
        <taxon>Streptophyta</taxon>
        <taxon>Embryophyta</taxon>
        <taxon>Tracheophyta</taxon>
        <taxon>Spermatophyta</taxon>
        <taxon>Magnoliopsida</taxon>
        <taxon>Liliopsida</taxon>
        <taxon>Asparagales</taxon>
        <taxon>Asparagaceae</taxon>
        <taxon>Asparagoideae</taxon>
        <taxon>Asparagus</taxon>
    </lineage>
</organism>
<protein>
    <submittedName>
        <fullName evidence="2">Uncharacterized protein</fullName>
    </submittedName>
</protein>
<dbReference type="AlphaFoldDB" id="A0A5P1E6J5"/>
<evidence type="ECO:0000313" key="3">
    <source>
        <dbReference type="Proteomes" id="UP000243459"/>
    </source>
</evidence>
<gene>
    <name evidence="2" type="ORF">A4U43_C09F10240</name>
</gene>
<keyword evidence="3" id="KW-1185">Reference proteome</keyword>
<dbReference type="Proteomes" id="UP000243459">
    <property type="component" value="Chromosome 9"/>
</dbReference>